<comment type="catalytic activity">
    <reaction evidence="2">
        <text>methylglyoxal + H2O = (R)-lactate + H(+)</text>
        <dbReference type="Rhea" id="RHEA:27754"/>
        <dbReference type="ChEBI" id="CHEBI:15377"/>
        <dbReference type="ChEBI" id="CHEBI:15378"/>
        <dbReference type="ChEBI" id="CHEBI:16004"/>
        <dbReference type="ChEBI" id="CHEBI:17158"/>
        <dbReference type="EC" id="4.2.1.130"/>
    </reaction>
</comment>
<evidence type="ECO:0000313" key="5">
    <source>
        <dbReference type="Proteomes" id="UP000541558"/>
    </source>
</evidence>
<dbReference type="InterPro" id="IPR002818">
    <property type="entry name" value="DJ-1/PfpI"/>
</dbReference>
<dbReference type="OrthoDB" id="543156at2759"/>
<dbReference type="SUPFAM" id="SSF52317">
    <property type="entry name" value="Class I glutamine amidotransferase-like"/>
    <property type="match status" value="1"/>
</dbReference>
<proteinExistence type="predicted"/>
<dbReference type="InterPro" id="IPR050325">
    <property type="entry name" value="Prot/Nucl_acid_deglycase"/>
</dbReference>
<dbReference type="EMBL" id="JAACJK010000224">
    <property type="protein sequence ID" value="KAF5313473.1"/>
    <property type="molecule type" value="Genomic_DNA"/>
</dbReference>
<dbReference type="GO" id="GO:0005739">
    <property type="term" value="C:mitochondrion"/>
    <property type="evidence" value="ECO:0007669"/>
    <property type="project" value="TreeGrafter"/>
</dbReference>
<sequence>MSSPGRATVAFLHHTSDTRPQYSVLSPNISKLSNRMPSALVLLADGTEEMEFTITYDTLVRAGITTQSVYVLTPSFGSTNISPPVAKGSRGINIMPDSYLDATACGPGNHDLLVIPGGATGAATIATNVTVQQLVRSYLKNGKYVGMICAGSLAAHTSKLPFQPLTSHPSVKAELEPTEDQVPHSRLPSRWSSCYAEKKSEKRLELPWYFPPAPPGEDSDYSKCLRSMRIRYCVPPGLR</sequence>
<gene>
    <name evidence="4" type="ORF">D9611_008619</name>
</gene>
<protein>
    <recommendedName>
        <fullName evidence="1">D-lactate dehydratase</fullName>
        <ecNumber evidence="1">4.2.1.130</ecNumber>
    </recommendedName>
</protein>
<evidence type="ECO:0000256" key="2">
    <source>
        <dbReference type="ARBA" id="ARBA00048082"/>
    </source>
</evidence>
<dbReference type="EC" id="4.2.1.130" evidence="1"/>
<name>A0A8H5AZ04_9AGAR</name>
<keyword evidence="5" id="KW-1185">Reference proteome</keyword>
<evidence type="ECO:0000259" key="3">
    <source>
        <dbReference type="Pfam" id="PF01965"/>
    </source>
</evidence>
<dbReference type="Pfam" id="PF01965">
    <property type="entry name" value="DJ-1_PfpI"/>
    <property type="match status" value="1"/>
</dbReference>
<dbReference type="Proteomes" id="UP000541558">
    <property type="component" value="Unassembled WGS sequence"/>
</dbReference>
<dbReference type="AlphaFoldDB" id="A0A8H5AZ04"/>
<evidence type="ECO:0000256" key="1">
    <source>
        <dbReference type="ARBA" id="ARBA00013134"/>
    </source>
</evidence>
<dbReference type="PANTHER" id="PTHR48094:SF12">
    <property type="entry name" value="PARKINSON DISEASE PROTEIN 7 HOMOLOG"/>
    <property type="match status" value="1"/>
</dbReference>
<dbReference type="GO" id="GO:0006979">
    <property type="term" value="P:response to oxidative stress"/>
    <property type="evidence" value="ECO:0007669"/>
    <property type="project" value="TreeGrafter"/>
</dbReference>
<reference evidence="4 5" key="1">
    <citation type="journal article" date="2020" name="ISME J.">
        <title>Uncovering the hidden diversity of litter-decomposition mechanisms in mushroom-forming fungi.</title>
        <authorList>
            <person name="Floudas D."/>
            <person name="Bentzer J."/>
            <person name="Ahren D."/>
            <person name="Johansson T."/>
            <person name="Persson P."/>
            <person name="Tunlid A."/>
        </authorList>
    </citation>
    <scope>NUCLEOTIDE SEQUENCE [LARGE SCALE GENOMIC DNA]</scope>
    <source>
        <strain evidence="4 5">CBS 175.51</strain>
    </source>
</reference>
<dbReference type="GO" id="GO:0019172">
    <property type="term" value="F:glyoxalase III activity"/>
    <property type="evidence" value="ECO:0007669"/>
    <property type="project" value="UniProtKB-EC"/>
</dbReference>
<evidence type="ECO:0000313" key="4">
    <source>
        <dbReference type="EMBL" id="KAF5313473.1"/>
    </source>
</evidence>
<dbReference type="InterPro" id="IPR029062">
    <property type="entry name" value="Class_I_gatase-like"/>
</dbReference>
<dbReference type="Gene3D" id="3.40.50.880">
    <property type="match status" value="1"/>
</dbReference>
<organism evidence="4 5">
    <name type="scientific">Ephemerocybe angulata</name>
    <dbReference type="NCBI Taxonomy" id="980116"/>
    <lineage>
        <taxon>Eukaryota</taxon>
        <taxon>Fungi</taxon>
        <taxon>Dikarya</taxon>
        <taxon>Basidiomycota</taxon>
        <taxon>Agaricomycotina</taxon>
        <taxon>Agaricomycetes</taxon>
        <taxon>Agaricomycetidae</taxon>
        <taxon>Agaricales</taxon>
        <taxon>Agaricineae</taxon>
        <taxon>Psathyrellaceae</taxon>
        <taxon>Ephemerocybe</taxon>
    </lineage>
</organism>
<dbReference type="GO" id="GO:0005634">
    <property type="term" value="C:nucleus"/>
    <property type="evidence" value="ECO:0007669"/>
    <property type="project" value="TreeGrafter"/>
</dbReference>
<feature type="domain" description="DJ-1/PfpI" evidence="3">
    <location>
        <begin position="38"/>
        <end position="178"/>
    </location>
</feature>
<accession>A0A8H5AZ04</accession>
<dbReference type="GO" id="GO:1903189">
    <property type="term" value="P:glyoxal metabolic process"/>
    <property type="evidence" value="ECO:0007669"/>
    <property type="project" value="TreeGrafter"/>
</dbReference>
<comment type="caution">
    <text evidence="4">The sequence shown here is derived from an EMBL/GenBank/DDBJ whole genome shotgun (WGS) entry which is preliminary data.</text>
</comment>
<dbReference type="PANTHER" id="PTHR48094">
    <property type="entry name" value="PROTEIN/NUCLEIC ACID DEGLYCASE DJ-1-RELATED"/>
    <property type="match status" value="1"/>
</dbReference>